<proteinExistence type="predicted"/>
<name>A0A1R0GYA7_9FUNG</name>
<evidence type="ECO:0000256" key="1">
    <source>
        <dbReference type="SAM" id="Coils"/>
    </source>
</evidence>
<organism evidence="3 4">
    <name type="scientific">Smittium mucronatum</name>
    <dbReference type="NCBI Taxonomy" id="133383"/>
    <lineage>
        <taxon>Eukaryota</taxon>
        <taxon>Fungi</taxon>
        <taxon>Fungi incertae sedis</taxon>
        <taxon>Zoopagomycota</taxon>
        <taxon>Kickxellomycotina</taxon>
        <taxon>Harpellomycetes</taxon>
        <taxon>Harpellales</taxon>
        <taxon>Legeriomycetaceae</taxon>
        <taxon>Smittium</taxon>
    </lineage>
</organism>
<feature type="coiled-coil region" evidence="1">
    <location>
        <begin position="68"/>
        <end position="95"/>
    </location>
</feature>
<dbReference type="EMBL" id="LSSL01002103">
    <property type="protein sequence ID" value="OLY81866.1"/>
    <property type="molecule type" value="Genomic_DNA"/>
</dbReference>
<dbReference type="Proteomes" id="UP000187455">
    <property type="component" value="Unassembled WGS sequence"/>
</dbReference>
<feature type="region of interest" description="Disordered" evidence="2">
    <location>
        <begin position="506"/>
        <end position="530"/>
    </location>
</feature>
<keyword evidence="1" id="KW-0175">Coiled coil</keyword>
<protein>
    <submittedName>
        <fullName evidence="3">Uncharacterized protein</fullName>
    </submittedName>
</protein>
<dbReference type="OrthoDB" id="5563539at2759"/>
<feature type="compositionally biased region" description="Polar residues" evidence="2">
    <location>
        <begin position="515"/>
        <end position="530"/>
    </location>
</feature>
<dbReference type="STRING" id="133383.A0A1R0GYA7"/>
<comment type="caution">
    <text evidence="3">The sequence shown here is derived from an EMBL/GenBank/DDBJ whole genome shotgun (WGS) entry which is preliminary data.</text>
</comment>
<dbReference type="AlphaFoldDB" id="A0A1R0GYA7"/>
<evidence type="ECO:0000313" key="4">
    <source>
        <dbReference type="Proteomes" id="UP000187455"/>
    </source>
</evidence>
<keyword evidence="4" id="KW-1185">Reference proteome</keyword>
<evidence type="ECO:0000313" key="3">
    <source>
        <dbReference type="EMBL" id="OLY81866.1"/>
    </source>
</evidence>
<gene>
    <name evidence="3" type="ORF">AYI68_g4025</name>
</gene>
<feature type="compositionally biased region" description="Polar residues" evidence="2">
    <location>
        <begin position="454"/>
        <end position="468"/>
    </location>
</feature>
<feature type="region of interest" description="Disordered" evidence="2">
    <location>
        <begin position="350"/>
        <end position="374"/>
    </location>
</feature>
<reference evidence="3 4" key="1">
    <citation type="journal article" date="2016" name="Mol. Biol. Evol.">
        <title>Genome-Wide Survey of Gut Fungi (Harpellales) Reveals the First Horizontally Transferred Ubiquitin Gene from a Mosquito Host.</title>
        <authorList>
            <person name="Wang Y."/>
            <person name="White M.M."/>
            <person name="Kvist S."/>
            <person name="Moncalvo J.M."/>
        </authorList>
    </citation>
    <scope>NUCLEOTIDE SEQUENCE [LARGE SCALE GENOMIC DNA]</scope>
    <source>
        <strain evidence="3 4">ALG-7-W6</strain>
    </source>
</reference>
<sequence length="649" mass="73491">MNSELLNVLLLPETDIFSRFPELEQKVDYFLFDWDQDVLLKTYVKVSDKIRRKLHSSDPFFYRDLLTKKKHSKSKKRALRAKRLLEEELDTLIRSRNVLWRSYISNKHDNSHKYPPEKINWNKDVDVIFLYGPIYKSEIDLPWRCRSPTSVDGTNLKSALKRTPSQNLYGILTPPNVYNPENQIHSPRSSPTLQISPNSSSDLKEIGFINHDLLKTPPDYDYFKYSNSNVDFELIPSNNAGDVKFKKPKLRFNKQVEQCMVVFRQEEELLPTDFEDTADEDDSLSGSRSSLDSLKLDFNLQRESFLNDFNSNDSSYNNLDIKHRDFHSLISDSRSNKYLIKDEAYDGSVSENNLPISKKGHSHKHSKSKKRRNRSTFVIKLAPTSLKNCNGTRVSSDSNDSITGFNIRKSLLTRNNRKKNGALDDDFGLDIDTDIDKSKSESWIWSTLGLSSPTNIPGSSPNSHTNEASGISSTILSSSPTRLISNISGSVSNAISSKWDILFSPKPSSPSSDSQKANNGITEVTDSGSVSSLEPTFDYLNSGKSSSNYPGLLDSDFYYPSDNRSSEFDFLATTTRSIPNHPADTLSTSSLFYSEQQSSQPTYKAPASMLWPSIKESGENLFDNAEDRIATTVDAVKWLSSFFSNYSPF</sequence>
<feature type="compositionally biased region" description="Basic residues" evidence="2">
    <location>
        <begin position="358"/>
        <end position="374"/>
    </location>
</feature>
<feature type="region of interest" description="Disordered" evidence="2">
    <location>
        <begin position="454"/>
        <end position="473"/>
    </location>
</feature>
<evidence type="ECO:0000256" key="2">
    <source>
        <dbReference type="SAM" id="MobiDB-lite"/>
    </source>
</evidence>
<accession>A0A1R0GYA7</accession>